<accession>A0A195C3T8</accession>
<evidence type="ECO:0000313" key="2">
    <source>
        <dbReference type="Proteomes" id="UP000078542"/>
    </source>
</evidence>
<reference evidence="1 2" key="1">
    <citation type="submission" date="2016-03" db="EMBL/GenBank/DDBJ databases">
        <title>Cyphomyrmex costatus WGS genome.</title>
        <authorList>
            <person name="Nygaard S."/>
            <person name="Hu H."/>
            <person name="Boomsma J."/>
            <person name="Zhang G."/>
        </authorList>
    </citation>
    <scope>NUCLEOTIDE SEQUENCE [LARGE SCALE GENOMIC DNA]</scope>
    <source>
        <strain evidence="1">MS0001</strain>
        <tissue evidence="1">Whole body</tissue>
    </source>
</reference>
<dbReference type="EMBL" id="KQ978317">
    <property type="protein sequence ID" value="KYM95275.1"/>
    <property type="molecule type" value="Genomic_DNA"/>
</dbReference>
<gene>
    <name evidence="1" type="ORF">ALC62_14186</name>
</gene>
<evidence type="ECO:0000313" key="1">
    <source>
        <dbReference type="EMBL" id="KYM95275.1"/>
    </source>
</evidence>
<sequence>YISIYPLVIRNLGAVVAVMKCSPSGDHRNSVVSGASVLAMSFLLITSHNSMPLLRLPNPAKSNSTQHYKINAILLILAYNFVSITKGWFPSCKVSTIAGKFKSTDFGSLDFSDNLPCLAQHDFNLRRIRPCKVLTIGTKEHGLADGGPYAKFIPLDPLTVRSVTCDVSNTAVTANNLEAVSNRSSAIRGMRHRR</sequence>
<keyword evidence="2" id="KW-1185">Reference proteome</keyword>
<proteinExistence type="predicted"/>
<protein>
    <submittedName>
        <fullName evidence="1">Uncharacterized protein</fullName>
    </submittedName>
</protein>
<feature type="non-terminal residue" evidence="1">
    <location>
        <position position="1"/>
    </location>
</feature>
<organism evidence="1 2">
    <name type="scientific">Cyphomyrmex costatus</name>
    <dbReference type="NCBI Taxonomy" id="456900"/>
    <lineage>
        <taxon>Eukaryota</taxon>
        <taxon>Metazoa</taxon>
        <taxon>Ecdysozoa</taxon>
        <taxon>Arthropoda</taxon>
        <taxon>Hexapoda</taxon>
        <taxon>Insecta</taxon>
        <taxon>Pterygota</taxon>
        <taxon>Neoptera</taxon>
        <taxon>Endopterygota</taxon>
        <taxon>Hymenoptera</taxon>
        <taxon>Apocrita</taxon>
        <taxon>Aculeata</taxon>
        <taxon>Formicoidea</taxon>
        <taxon>Formicidae</taxon>
        <taxon>Myrmicinae</taxon>
        <taxon>Cyphomyrmex</taxon>
    </lineage>
</organism>
<name>A0A195C3T8_9HYME</name>
<dbReference type="Proteomes" id="UP000078542">
    <property type="component" value="Unassembled WGS sequence"/>
</dbReference>
<dbReference type="AlphaFoldDB" id="A0A195C3T8"/>